<dbReference type="Proteomes" id="UP000265520">
    <property type="component" value="Unassembled WGS sequence"/>
</dbReference>
<keyword evidence="2" id="KW-1185">Reference proteome</keyword>
<dbReference type="EMBL" id="LXQA011228098">
    <property type="protein sequence ID" value="MCI89800.1"/>
    <property type="molecule type" value="Genomic_DNA"/>
</dbReference>
<name>A0A392VTP6_9FABA</name>
<reference evidence="1 2" key="1">
    <citation type="journal article" date="2018" name="Front. Plant Sci.">
        <title>Red Clover (Trifolium pratense) and Zigzag Clover (T. medium) - A Picture of Genomic Similarities and Differences.</title>
        <authorList>
            <person name="Dluhosova J."/>
            <person name="Istvanek J."/>
            <person name="Nedelnik J."/>
            <person name="Repkova J."/>
        </authorList>
    </citation>
    <scope>NUCLEOTIDE SEQUENCE [LARGE SCALE GENOMIC DNA]</scope>
    <source>
        <strain evidence="2">cv. 10/8</strain>
        <tissue evidence="1">Leaf</tissue>
    </source>
</reference>
<protein>
    <submittedName>
        <fullName evidence="1">Uncharacterized protein</fullName>
    </submittedName>
</protein>
<evidence type="ECO:0000313" key="2">
    <source>
        <dbReference type="Proteomes" id="UP000265520"/>
    </source>
</evidence>
<comment type="caution">
    <text evidence="1">The sequence shown here is derived from an EMBL/GenBank/DDBJ whole genome shotgun (WGS) entry which is preliminary data.</text>
</comment>
<proteinExistence type="predicted"/>
<organism evidence="1 2">
    <name type="scientific">Trifolium medium</name>
    <dbReference type="NCBI Taxonomy" id="97028"/>
    <lineage>
        <taxon>Eukaryota</taxon>
        <taxon>Viridiplantae</taxon>
        <taxon>Streptophyta</taxon>
        <taxon>Embryophyta</taxon>
        <taxon>Tracheophyta</taxon>
        <taxon>Spermatophyta</taxon>
        <taxon>Magnoliopsida</taxon>
        <taxon>eudicotyledons</taxon>
        <taxon>Gunneridae</taxon>
        <taxon>Pentapetalae</taxon>
        <taxon>rosids</taxon>
        <taxon>fabids</taxon>
        <taxon>Fabales</taxon>
        <taxon>Fabaceae</taxon>
        <taxon>Papilionoideae</taxon>
        <taxon>50 kb inversion clade</taxon>
        <taxon>NPAAA clade</taxon>
        <taxon>Hologalegina</taxon>
        <taxon>IRL clade</taxon>
        <taxon>Trifolieae</taxon>
        <taxon>Trifolium</taxon>
    </lineage>
</organism>
<accession>A0A392VTP6</accession>
<dbReference type="AlphaFoldDB" id="A0A392VTP6"/>
<feature type="non-terminal residue" evidence="1">
    <location>
        <position position="1"/>
    </location>
</feature>
<evidence type="ECO:0000313" key="1">
    <source>
        <dbReference type="EMBL" id="MCI89800.1"/>
    </source>
</evidence>
<sequence length="63" mass="7331">TSWESWNELKQTYNLEDKVALEDGSVVMDLPLAEKDTSIMGQDEERPKRIIKLPKRLKDCILI</sequence>